<dbReference type="Pfam" id="PF13460">
    <property type="entry name" value="NAD_binding_10"/>
    <property type="match status" value="1"/>
</dbReference>
<feature type="domain" description="NAD(P)-binding" evidence="2">
    <location>
        <begin position="3"/>
        <end position="96"/>
    </location>
</feature>
<feature type="compositionally biased region" description="Basic and acidic residues" evidence="1">
    <location>
        <begin position="147"/>
        <end position="160"/>
    </location>
</feature>
<evidence type="ECO:0000313" key="3">
    <source>
        <dbReference type="EMBL" id="KAF9975441.1"/>
    </source>
</evidence>
<accession>A0A9P6M876</accession>
<feature type="compositionally biased region" description="Low complexity" evidence="1">
    <location>
        <begin position="290"/>
        <end position="304"/>
    </location>
</feature>
<comment type="caution">
    <text evidence="3">The sequence shown here is derived from an EMBL/GenBank/DDBJ whole genome shotgun (WGS) entry which is preliminary data.</text>
</comment>
<proteinExistence type="predicted"/>
<dbReference type="EMBL" id="JAAAHW010004338">
    <property type="protein sequence ID" value="KAF9975441.1"/>
    <property type="molecule type" value="Genomic_DNA"/>
</dbReference>
<evidence type="ECO:0000313" key="4">
    <source>
        <dbReference type="Proteomes" id="UP000749646"/>
    </source>
</evidence>
<dbReference type="InterPro" id="IPR051604">
    <property type="entry name" value="Ergot_Alk_Oxidoreductase"/>
</dbReference>
<gene>
    <name evidence="3" type="ORF">BGZ65_008243</name>
</gene>
<dbReference type="AlphaFoldDB" id="A0A9P6M876"/>
<name>A0A9P6M876_9FUNG</name>
<feature type="compositionally biased region" description="Polar residues" evidence="1">
    <location>
        <begin position="161"/>
        <end position="171"/>
    </location>
</feature>
<dbReference type="Gene3D" id="3.40.50.720">
    <property type="entry name" value="NAD(P)-binding Rossmann-like Domain"/>
    <property type="match status" value="1"/>
</dbReference>
<dbReference type="InterPro" id="IPR036291">
    <property type="entry name" value="NAD(P)-bd_dom_sf"/>
</dbReference>
<evidence type="ECO:0000259" key="2">
    <source>
        <dbReference type="Pfam" id="PF13460"/>
    </source>
</evidence>
<reference evidence="3" key="1">
    <citation type="journal article" date="2020" name="Fungal Divers.">
        <title>Resolving the Mortierellaceae phylogeny through synthesis of multi-gene phylogenetics and phylogenomics.</title>
        <authorList>
            <person name="Vandepol N."/>
            <person name="Liber J."/>
            <person name="Desiro A."/>
            <person name="Na H."/>
            <person name="Kennedy M."/>
            <person name="Barry K."/>
            <person name="Grigoriev I.V."/>
            <person name="Miller A.N."/>
            <person name="O'Donnell K."/>
            <person name="Stajich J.E."/>
            <person name="Bonito G."/>
        </authorList>
    </citation>
    <scope>NUCLEOTIDE SEQUENCE</scope>
    <source>
        <strain evidence="3">MES-2147</strain>
    </source>
</reference>
<protein>
    <recommendedName>
        <fullName evidence="2">NAD(P)-binding domain-containing protein</fullName>
    </recommendedName>
</protein>
<organism evidence="3 4">
    <name type="scientific">Modicella reniformis</name>
    <dbReference type="NCBI Taxonomy" id="1440133"/>
    <lineage>
        <taxon>Eukaryota</taxon>
        <taxon>Fungi</taxon>
        <taxon>Fungi incertae sedis</taxon>
        <taxon>Mucoromycota</taxon>
        <taxon>Mortierellomycotina</taxon>
        <taxon>Mortierellomycetes</taxon>
        <taxon>Mortierellales</taxon>
        <taxon>Mortierellaceae</taxon>
        <taxon>Modicella</taxon>
    </lineage>
</organism>
<dbReference type="SUPFAM" id="SSF51735">
    <property type="entry name" value="NAD(P)-binding Rossmann-fold domains"/>
    <property type="match status" value="1"/>
</dbReference>
<feature type="region of interest" description="Disordered" evidence="1">
    <location>
        <begin position="290"/>
        <end position="361"/>
    </location>
</feature>
<evidence type="ECO:0000256" key="1">
    <source>
        <dbReference type="SAM" id="MobiDB-lite"/>
    </source>
</evidence>
<dbReference type="Proteomes" id="UP000749646">
    <property type="component" value="Unassembled WGS sequence"/>
</dbReference>
<dbReference type="InterPro" id="IPR016040">
    <property type="entry name" value="NAD(P)-bd_dom"/>
</dbReference>
<keyword evidence="4" id="KW-1185">Reference proteome</keyword>
<dbReference type="PANTHER" id="PTHR43162">
    <property type="match status" value="1"/>
</dbReference>
<dbReference type="PANTHER" id="PTHR43162:SF1">
    <property type="entry name" value="PRESTALK A DIFFERENTIATION PROTEIN A"/>
    <property type="match status" value="1"/>
</dbReference>
<sequence>MKSNCKIVQISYNEPTSIAIALRGIQTVVLVPEIEDQRVDWVNQMVDTMAQENVVRCILISSIGTDATEKEQLNRFVRTEDKVKGSIQRWTILREGFPFQALFYWISMIQDQGVLGMSIKPEVEFAPLDISNLGDALVSVTFPSNRVDPDRSDQDQDSGHSEQGTDTTTVHDNAPSAQDDLERFDGQIYTLTGPETITGPKLVEELNRMLNANSEKNHKARNASGRQEGDVPTPVIYKHLTRDEVRAYLIKLRDRGARQKLVQRFESMDLLGVHGALRLFRRATTAAFGTLRAQSDSSSTASSSCQEGDEEHGKDVRSSDASPKRLQLPEEPFEPDQPGKPDEPGTRPSRHLTPQLEAPNDAEVDLVLDLLDYISEGRATFQSGDLEKVAGIRGANAKNFFEKYEQDFQQPEKRP</sequence>
<feature type="region of interest" description="Disordered" evidence="1">
    <location>
        <begin position="144"/>
        <end position="177"/>
    </location>
</feature>
<dbReference type="OrthoDB" id="247245at2759"/>